<dbReference type="STRING" id="1802660.A2735_01130"/>
<dbReference type="EMBL" id="MGJA01000009">
    <property type="protein sequence ID" value="OGM97724.1"/>
    <property type="molecule type" value="Genomic_DNA"/>
</dbReference>
<evidence type="ECO:0008006" key="5">
    <source>
        <dbReference type="Google" id="ProtNLM"/>
    </source>
</evidence>
<feature type="compositionally biased region" description="Low complexity" evidence="1">
    <location>
        <begin position="128"/>
        <end position="137"/>
    </location>
</feature>
<feature type="transmembrane region" description="Helical" evidence="2">
    <location>
        <begin position="224"/>
        <end position="243"/>
    </location>
</feature>
<keyword evidence="2" id="KW-1133">Transmembrane helix</keyword>
<sequence>MSSTKIINVLKDDSFQEILDLFKGTSAEEVIFVLPKSARAFKKEEHFASLRDESKSLGKAVSFLCSSPEVNDFAKKYKFDVLLARSSAPRKSVSQRTSASHQVPKEMGSINVVNQIEDFYAEPATSNDSISTTLTSEESSDDLDFEDSTNNRRLDDVFVPEVENRHNVKVSGAREKAIPIEVNQNGPEYEPLEHRALEEIKSVWGSQPISPKINDRPRRPVHRIGLIVMSFVAIIVLGVAVFITTGKAQIIIKPASQPLDLKLTVLASDNISAVSLTGMAIPGQLFNIQKTVSQDFTATGHVDVAQKARGTITVYNELSVDQPLVATTRFESADNHIFHTLTSIVVPAGKTSNGKFIPGKKDVQIIADKAGSEYNVPVGSFTIPAFKEQGATEKYQKVYGQLTTPILNGTSGQSTVVTETDLNSAKQTLTEQLTTNIQDELKAQIDGLKIINNSQVTIDSPVSTSLADAKATTFKVNLSGSLKTVGFKESDLYSLISQYVDTQKNLTILPDKLTLSYGDINWDENKKSLSFTINITGPGYTKIDSEKIISELLGKNDTDMKAYLGAISGISSANVSLSPFWVRSIPNNKDKVRVDVSY</sequence>
<keyword evidence="2" id="KW-0812">Transmembrane</keyword>
<evidence type="ECO:0000256" key="1">
    <source>
        <dbReference type="SAM" id="MobiDB-lite"/>
    </source>
</evidence>
<dbReference type="AlphaFoldDB" id="A0A1F8EA02"/>
<evidence type="ECO:0000313" key="4">
    <source>
        <dbReference type="Proteomes" id="UP000178520"/>
    </source>
</evidence>
<gene>
    <name evidence="3" type="ORF">A2735_01130</name>
</gene>
<feature type="compositionally biased region" description="Acidic residues" evidence="1">
    <location>
        <begin position="138"/>
        <end position="147"/>
    </location>
</feature>
<comment type="caution">
    <text evidence="3">The sequence shown here is derived from an EMBL/GenBank/DDBJ whole genome shotgun (WGS) entry which is preliminary data.</text>
</comment>
<accession>A0A1F8EA02</accession>
<feature type="region of interest" description="Disordered" evidence="1">
    <location>
        <begin position="124"/>
        <end position="148"/>
    </location>
</feature>
<name>A0A1F8EA02_9BACT</name>
<protein>
    <recommendedName>
        <fullName evidence="5">Baseplate protein J-like domain-containing protein</fullName>
    </recommendedName>
</protein>
<keyword evidence="2" id="KW-0472">Membrane</keyword>
<proteinExistence type="predicted"/>
<evidence type="ECO:0000313" key="3">
    <source>
        <dbReference type="EMBL" id="OGM97724.1"/>
    </source>
</evidence>
<evidence type="ECO:0000256" key="2">
    <source>
        <dbReference type="SAM" id="Phobius"/>
    </source>
</evidence>
<dbReference type="Proteomes" id="UP000178520">
    <property type="component" value="Unassembled WGS sequence"/>
</dbReference>
<organism evidence="3 4">
    <name type="scientific">Candidatus Yanofskybacteria bacterium RIFCSPHIGHO2_01_FULL_41_21</name>
    <dbReference type="NCBI Taxonomy" id="1802660"/>
    <lineage>
        <taxon>Bacteria</taxon>
        <taxon>Candidatus Yanofskyibacteriota</taxon>
    </lineage>
</organism>
<reference evidence="3 4" key="1">
    <citation type="journal article" date="2016" name="Nat. Commun.">
        <title>Thousands of microbial genomes shed light on interconnected biogeochemical processes in an aquifer system.</title>
        <authorList>
            <person name="Anantharaman K."/>
            <person name="Brown C.T."/>
            <person name="Hug L.A."/>
            <person name="Sharon I."/>
            <person name="Castelle C.J."/>
            <person name="Probst A.J."/>
            <person name="Thomas B.C."/>
            <person name="Singh A."/>
            <person name="Wilkins M.J."/>
            <person name="Karaoz U."/>
            <person name="Brodie E.L."/>
            <person name="Williams K.H."/>
            <person name="Hubbard S.S."/>
            <person name="Banfield J.F."/>
        </authorList>
    </citation>
    <scope>NUCLEOTIDE SEQUENCE [LARGE SCALE GENOMIC DNA]</scope>
</reference>